<dbReference type="KEGG" id="dmm:dnm_002470"/>
<evidence type="ECO:0000313" key="2">
    <source>
        <dbReference type="Proteomes" id="UP000663722"/>
    </source>
</evidence>
<keyword evidence="2" id="KW-1185">Reference proteome</keyword>
<sequence>MSERTGDGLCLTAKNRFASFLHSGFIKGFRAADSVTLR</sequence>
<reference evidence="1" key="1">
    <citation type="journal article" date="2021" name="Microb. Physiol.">
        <title>Proteogenomic Insights into the Physiology of Marine, Sulfate-Reducing, Filamentous Desulfonema limicola and Desulfonema magnum.</title>
        <authorList>
            <person name="Schnaars V."/>
            <person name="Wohlbrand L."/>
            <person name="Scheve S."/>
            <person name="Hinrichs C."/>
            <person name="Reinhardt R."/>
            <person name="Rabus R."/>
        </authorList>
    </citation>
    <scope>NUCLEOTIDE SEQUENCE</scope>
    <source>
        <strain evidence="1">4be13</strain>
    </source>
</reference>
<dbReference type="AlphaFoldDB" id="A0A975GKZ3"/>
<evidence type="ECO:0000313" key="1">
    <source>
        <dbReference type="EMBL" id="QTA84253.1"/>
    </source>
</evidence>
<organism evidence="1 2">
    <name type="scientific">Desulfonema magnum</name>
    <dbReference type="NCBI Taxonomy" id="45655"/>
    <lineage>
        <taxon>Bacteria</taxon>
        <taxon>Pseudomonadati</taxon>
        <taxon>Thermodesulfobacteriota</taxon>
        <taxon>Desulfobacteria</taxon>
        <taxon>Desulfobacterales</taxon>
        <taxon>Desulfococcaceae</taxon>
        <taxon>Desulfonema</taxon>
    </lineage>
</organism>
<dbReference type="EMBL" id="CP061800">
    <property type="protein sequence ID" value="QTA84253.1"/>
    <property type="molecule type" value="Genomic_DNA"/>
</dbReference>
<accession>A0A975GKZ3</accession>
<protein>
    <submittedName>
        <fullName evidence="1">Uncharacterized protein</fullName>
    </submittedName>
</protein>
<name>A0A975GKZ3_9BACT</name>
<dbReference type="Proteomes" id="UP000663722">
    <property type="component" value="Chromosome"/>
</dbReference>
<proteinExistence type="predicted"/>
<gene>
    <name evidence="1" type="ORF">dnm_002470</name>
</gene>